<evidence type="ECO:0000256" key="6">
    <source>
        <dbReference type="ARBA" id="ARBA00022989"/>
    </source>
</evidence>
<dbReference type="PROSITE" id="PS01186">
    <property type="entry name" value="EGF_2"/>
    <property type="match status" value="1"/>
</dbReference>
<evidence type="ECO:0000256" key="1">
    <source>
        <dbReference type="ARBA" id="ARBA00004236"/>
    </source>
</evidence>
<dbReference type="CDD" id="cd00054">
    <property type="entry name" value="EGF_CA"/>
    <property type="match status" value="1"/>
</dbReference>
<dbReference type="Proteomes" id="UP000276133">
    <property type="component" value="Unassembled WGS sequence"/>
</dbReference>
<feature type="disulfide bond" evidence="9">
    <location>
        <begin position="632"/>
        <end position="642"/>
    </location>
</feature>
<evidence type="ECO:0000256" key="7">
    <source>
        <dbReference type="ARBA" id="ARBA00023136"/>
    </source>
</evidence>
<dbReference type="GO" id="GO:0005886">
    <property type="term" value="C:plasma membrane"/>
    <property type="evidence" value="ECO:0007669"/>
    <property type="project" value="UniProtKB-SubCell"/>
</dbReference>
<comment type="subcellular location">
    <subcellularLocation>
        <location evidence="1">Cell membrane</location>
    </subcellularLocation>
</comment>
<feature type="domain" description="EGF-like" evidence="10">
    <location>
        <begin position="544"/>
        <end position="582"/>
    </location>
</feature>
<dbReference type="PROSITE" id="PS00022">
    <property type="entry name" value="EGF_1"/>
    <property type="match status" value="3"/>
</dbReference>
<dbReference type="OrthoDB" id="527990at2759"/>
<keyword evidence="6" id="KW-1133">Transmembrane helix</keyword>
<evidence type="ECO:0000259" key="10">
    <source>
        <dbReference type="PROSITE" id="PS50026"/>
    </source>
</evidence>
<sequence>MIGNCICFDGYSGSSCEVLSEKFLDCASNKTEYAMNLADIPDWSTELTFVDLHRRARKWIAHKMAYASLWGELDPEDVQLSEDGYPIYLEIDKQIGTFMTRDLKAHYPNGKYVCLYDGDGYLYFWFEDVEITYRGAGRIEFTVTHKTEMNNGIYYNIIRTNPSNPIRNVRIMEAKFESTYQDFPFYPTYLEFLRKFKTLRFMPWSSVFEDVDVDWSNRTTDSFYTYTLRTGVSLEKQVLLCNTLGANPWFNLPHRASDNYIRKWAAYVRDNLRPDVKIYLEVGNECWGTGGSHVCGNYAQKMGYIQNYTIKAMQNYYSLNYQGQICYHAMTGKKYKDLIIEVFNETNQNPERINLIFGSQAAWTGPTEVFFLCNGDFYKSYDMLTVAPYMSASLNKEDESLVSLEEFYNTTVYEAIENAVKVTRIIGILVKNKTEGKMKFGLYEAGPDFSSLRDTSNTELTDLSFKIHRDPRMYHALKLYLTNLTKMPDVNIDVFAYFISAGVCSIYGCWGMIESSDANWTASPKYKAYMDHIDSEAICNWQEREYNCQMNCSSSGVCAPDPLTGKKEFCSCTFGSQGEYCEQPNYVVSERCTYECSGHGVCDYNHTEGFYIVHICHCHAGYSGYGCEIFSCTDNCNFNGKCVDNDTCSCFRGYKGKNCEIDCGCNNHGVCSSDSNSCICHRGYSFVNNRCELDCTVDPERTECLSCLDCGFGTCIRGSCLCWAGYTHDIRNSCTIPTRSANDGSKIGINLNGVVDYSPQWAFVDIGRMGREWIIQHMDKLNDLYIWNLNEKFDLTAERFPSSVPYERKFVTLLLRDMYGRWPDSVYHVEYDGEGDIEFDYDAQLIEHVDKNKMKISVKMSSIRDNGVFLKIHKINASNPIRNLRVVMDGFEDIHEKIPFHPLFMERLKQFKTIRFMPWTEEKNIIKWSQRITPTSYSEGNGVSFEHQVLLANLLKINPWFTVPYAADDNYVTEMAKLVLAQLRKDVTIYLEYTNEAWNDFFDSGKHCIEQGIQLGLSSDPVVARNLYYSKRSKEIIEIWKSIFGSEKDRIVLVLGSFTLMPIMSTRILEYQSVYLSHTRIMLAITGYIDCGSPSAAYVANSDMSSLFEMCDSDLERMNETIVQHLIIANSFNVGFGFYESGSGLSELSVILSGSETPGATDKYIEWNRDPRMYQVYKNYYNMFDKLNLTENCHYAYVGLASKYGSWHLLEHQNQSIQDAHRYRAIMEIIDETRLPVHNLEEITCDGILFNSSEVCDGLGICVSRDVCQPFKRPVRKSAIKISSLSGVGLMDNFYLSTDNWDSDLPLKYAYGIEHSEYGNVRLTDYIEVPTAVTILPYLANSFRIVLFVSDPKGSVFFDFSVDKVTTSRFDGDFAKFIEHSKNFTQLQNSVAMFDNSFNTSQLADSILGSFDLNDGDLDQTISNLDYYSSKFDKEPVARDNIANKFDDYFTTMEENIENGTFSSISSDQTSGLLNILSNIYEPTVSSKLEKLMSSFVKILTNMDNLESATGIAGISASNFRSSNLNMTVISIDTGTANLVNYSSIQIDALEIFASNRLGKVSLIDYPKDSSLSMVARQIDIKFFVNGTSIGVKNLTYPIKLNFDIDENTISTVRSESSKYKLVCKYYDEDLLEWNDSGCSLSQIDFDNNKVECSCTHATKFSILLEENLTIDLDNYGVTSSYSSIKPDLINKKCHAVMYCMFSFLTEKIFGLAYSGDLITVFYEKLPN</sequence>
<keyword evidence="13" id="KW-1185">Reference proteome</keyword>
<dbReference type="SMART" id="SM00181">
    <property type="entry name" value="EGF"/>
    <property type="match status" value="5"/>
</dbReference>
<keyword evidence="3 9" id="KW-0245">EGF-like domain</keyword>
<dbReference type="SMART" id="SM00303">
    <property type="entry name" value="GPS"/>
    <property type="match status" value="1"/>
</dbReference>
<keyword evidence="4" id="KW-0812">Transmembrane</keyword>
<dbReference type="PROSITE" id="PS50221">
    <property type="entry name" value="GAIN_B"/>
    <property type="match status" value="1"/>
</dbReference>
<feature type="disulfide bond" evidence="9">
    <location>
        <begin position="650"/>
        <end position="659"/>
    </location>
</feature>
<evidence type="ECO:0000256" key="8">
    <source>
        <dbReference type="ARBA" id="ARBA00023157"/>
    </source>
</evidence>
<dbReference type="PROSITE" id="PS50026">
    <property type="entry name" value="EGF_3"/>
    <property type="match status" value="2"/>
</dbReference>
<protein>
    <submittedName>
        <fullName evidence="12">PA14 domain-containing</fullName>
    </submittedName>
</protein>
<dbReference type="InterPro" id="IPR000203">
    <property type="entry name" value="GPS"/>
</dbReference>
<comment type="caution">
    <text evidence="9">Lacks conserved residue(s) required for the propagation of feature annotation.</text>
</comment>
<evidence type="ECO:0000259" key="11">
    <source>
        <dbReference type="PROSITE" id="PS50221"/>
    </source>
</evidence>
<dbReference type="InterPro" id="IPR051216">
    <property type="entry name" value="Teneurin"/>
</dbReference>
<gene>
    <name evidence="12" type="ORF">BpHYR1_029850</name>
</gene>
<dbReference type="EMBL" id="REGN01006116">
    <property type="protein sequence ID" value="RNA10793.1"/>
    <property type="molecule type" value="Genomic_DNA"/>
</dbReference>
<keyword evidence="5" id="KW-0677">Repeat</keyword>
<name>A0A3M7QHS5_BRAPC</name>
<feature type="domain" description="GAIN-B" evidence="11">
    <location>
        <begin position="1516"/>
        <end position="1671"/>
    </location>
</feature>
<dbReference type="Gene3D" id="2.10.25.10">
    <property type="entry name" value="Laminin"/>
    <property type="match status" value="1"/>
</dbReference>
<keyword evidence="7" id="KW-0472">Membrane</keyword>
<dbReference type="InterPro" id="IPR057244">
    <property type="entry name" value="GAIN_B"/>
</dbReference>
<dbReference type="PANTHER" id="PTHR11219:SF69">
    <property type="entry name" value="TENEURIN-A"/>
    <property type="match status" value="1"/>
</dbReference>
<evidence type="ECO:0000313" key="12">
    <source>
        <dbReference type="EMBL" id="RNA10793.1"/>
    </source>
</evidence>
<evidence type="ECO:0000256" key="4">
    <source>
        <dbReference type="ARBA" id="ARBA00022692"/>
    </source>
</evidence>
<feature type="domain" description="EGF-like" evidence="10">
    <location>
        <begin position="628"/>
        <end position="660"/>
    </location>
</feature>
<keyword evidence="8 9" id="KW-1015">Disulfide bond</keyword>
<comment type="caution">
    <text evidence="12">The sequence shown here is derived from an EMBL/GenBank/DDBJ whole genome shotgun (WGS) entry which is preliminary data.</text>
</comment>
<evidence type="ECO:0000256" key="3">
    <source>
        <dbReference type="ARBA" id="ARBA00022536"/>
    </source>
</evidence>
<evidence type="ECO:0000313" key="13">
    <source>
        <dbReference type="Proteomes" id="UP000276133"/>
    </source>
</evidence>
<organism evidence="12 13">
    <name type="scientific">Brachionus plicatilis</name>
    <name type="common">Marine rotifer</name>
    <name type="synonym">Brachionus muelleri</name>
    <dbReference type="NCBI Taxonomy" id="10195"/>
    <lineage>
        <taxon>Eukaryota</taxon>
        <taxon>Metazoa</taxon>
        <taxon>Spiralia</taxon>
        <taxon>Gnathifera</taxon>
        <taxon>Rotifera</taxon>
        <taxon>Eurotatoria</taxon>
        <taxon>Monogononta</taxon>
        <taxon>Pseudotrocha</taxon>
        <taxon>Ploima</taxon>
        <taxon>Brachionidae</taxon>
        <taxon>Brachionus</taxon>
    </lineage>
</organism>
<dbReference type="PANTHER" id="PTHR11219">
    <property type="entry name" value="TENEURIN AND N-ACETYLGLUCOSAMINE-1-PHOSPHODIESTER ALPHA-N-ACETYLGLUCOSAMINIDASE"/>
    <property type="match status" value="1"/>
</dbReference>
<dbReference type="InterPro" id="IPR046338">
    <property type="entry name" value="GAIN_dom_sf"/>
</dbReference>
<dbReference type="Gene3D" id="2.60.220.50">
    <property type="match status" value="1"/>
</dbReference>
<accession>A0A3M7QHS5</accession>
<evidence type="ECO:0000256" key="9">
    <source>
        <dbReference type="PROSITE-ProRule" id="PRU00076"/>
    </source>
</evidence>
<reference evidence="12 13" key="1">
    <citation type="journal article" date="2018" name="Sci. Rep.">
        <title>Genomic signatures of local adaptation to the degree of environmental predictability in rotifers.</title>
        <authorList>
            <person name="Franch-Gras L."/>
            <person name="Hahn C."/>
            <person name="Garcia-Roger E.M."/>
            <person name="Carmona M.J."/>
            <person name="Serra M."/>
            <person name="Gomez A."/>
        </authorList>
    </citation>
    <scope>NUCLEOTIDE SEQUENCE [LARGE SCALE GENOMIC DNA]</scope>
    <source>
        <strain evidence="12">HYR1</strain>
    </source>
</reference>
<evidence type="ECO:0000256" key="5">
    <source>
        <dbReference type="ARBA" id="ARBA00022737"/>
    </source>
</evidence>
<proteinExistence type="predicted"/>
<dbReference type="Pfam" id="PF01825">
    <property type="entry name" value="GPS"/>
    <property type="match status" value="1"/>
</dbReference>
<dbReference type="STRING" id="10195.A0A3M7QHS5"/>
<keyword evidence="2" id="KW-1003">Cell membrane</keyword>
<feature type="disulfide bond" evidence="9">
    <location>
        <begin position="548"/>
        <end position="558"/>
    </location>
</feature>
<feature type="disulfide bond" evidence="9">
    <location>
        <begin position="572"/>
        <end position="581"/>
    </location>
</feature>
<evidence type="ECO:0000256" key="2">
    <source>
        <dbReference type="ARBA" id="ARBA00022475"/>
    </source>
</evidence>
<dbReference type="InterPro" id="IPR000742">
    <property type="entry name" value="EGF"/>
</dbReference>